<dbReference type="Proteomes" id="UP001219568">
    <property type="component" value="Unassembled WGS sequence"/>
</dbReference>
<protein>
    <submittedName>
        <fullName evidence="1">Uncharacterized protein</fullName>
    </submittedName>
</protein>
<dbReference type="EMBL" id="JAQJZL010000015">
    <property type="protein sequence ID" value="KAJ6026484.1"/>
    <property type="molecule type" value="Genomic_DNA"/>
</dbReference>
<proteinExistence type="predicted"/>
<dbReference type="AlphaFoldDB" id="A0AAD6I076"/>
<name>A0AAD6I076_PENCN</name>
<evidence type="ECO:0000313" key="2">
    <source>
        <dbReference type="Proteomes" id="UP001219568"/>
    </source>
</evidence>
<reference evidence="1" key="2">
    <citation type="submission" date="2023-01" db="EMBL/GenBank/DDBJ databases">
        <authorList>
            <person name="Petersen C."/>
        </authorList>
    </citation>
    <scope>NUCLEOTIDE SEQUENCE</scope>
    <source>
        <strain evidence="1">IBT 15450</strain>
    </source>
</reference>
<reference evidence="1" key="1">
    <citation type="journal article" date="2023" name="IMA Fungus">
        <title>Comparative genomic study of the Penicillium genus elucidates a diverse pangenome and 15 lateral gene transfer events.</title>
        <authorList>
            <person name="Petersen C."/>
            <person name="Sorensen T."/>
            <person name="Nielsen M.R."/>
            <person name="Sondergaard T.E."/>
            <person name="Sorensen J.L."/>
            <person name="Fitzpatrick D.A."/>
            <person name="Frisvad J.C."/>
            <person name="Nielsen K.L."/>
        </authorList>
    </citation>
    <scope>NUCLEOTIDE SEQUENCE</scope>
    <source>
        <strain evidence="1">IBT 15450</strain>
    </source>
</reference>
<organism evidence="1 2">
    <name type="scientific">Penicillium canescens</name>
    <dbReference type="NCBI Taxonomy" id="5083"/>
    <lineage>
        <taxon>Eukaryota</taxon>
        <taxon>Fungi</taxon>
        <taxon>Dikarya</taxon>
        <taxon>Ascomycota</taxon>
        <taxon>Pezizomycotina</taxon>
        <taxon>Eurotiomycetes</taxon>
        <taxon>Eurotiomycetidae</taxon>
        <taxon>Eurotiales</taxon>
        <taxon>Aspergillaceae</taxon>
        <taxon>Penicillium</taxon>
    </lineage>
</organism>
<sequence>MTNFEQALDEQEGAMSTPEHNRVALAAPDSSSSIIQPLPPDKSFFPETDDFHIPDSVERLAGCSHNQILEKIYQIQERFKEDEEESTQYLLITDAQEDLQAKLFERKIAGARATVSGQRILFRIMPGSRHERLVSNLSSWFVLAMQAAGIPMDPSIWMPTGATRKTGRFCGKEPDYGIVPGADYGMLPPSEYDAETDGIQLEEAWPSMVMEAGYTQSSRSFRATADWWYRNSGRRTKLILLFELRRIPTFSVHIQLWQEVSTPHTGRTLRSAAASPLPQVVMPRLECTHSTYFARDHDPAPITLDYSQLMRKPLPDGRSNVILTSHMLRQICRPSM</sequence>
<comment type="caution">
    <text evidence="1">The sequence shown here is derived from an EMBL/GenBank/DDBJ whole genome shotgun (WGS) entry which is preliminary data.</text>
</comment>
<keyword evidence="2" id="KW-1185">Reference proteome</keyword>
<accession>A0AAD6I076</accession>
<gene>
    <name evidence="1" type="ORF">N7460_011301</name>
</gene>
<evidence type="ECO:0000313" key="1">
    <source>
        <dbReference type="EMBL" id="KAJ6026484.1"/>
    </source>
</evidence>